<dbReference type="PROSITE" id="PS00892">
    <property type="entry name" value="HIT_1"/>
    <property type="match status" value="1"/>
</dbReference>
<dbReference type="Proteomes" id="UP001145050">
    <property type="component" value="Unassembled WGS sequence"/>
</dbReference>
<organism evidence="5 6">
    <name type="scientific">Terrihalobacillus insolitus</name>
    <dbReference type="NCBI Taxonomy" id="2950438"/>
    <lineage>
        <taxon>Bacteria</taxon>
        <taxon>Bacillati</taxon>
        <taxon>Bacillota</taxon>
        <taxon>Bacilli</taxon>
        <taxon>Bacillales</taxon>
        <taxon>Bacillaceae</taxon>
        <taxon>Terrihalobacillus</taxon>
    </lineage>
</organism>
<keyword evidence="6" id="KW-1185">Reference proteome</keyword>
<name>A0A9X3WX08_9BACI</name>
<dbReference type="PANTHER" id="PTHR42997:SF1">
    <property type="entry name" value="AP-4-A PHOSPHORYLASE"/>
    <property type="match status" value="1"/>
</dbReference>
<dbReference type="EMBL" id="JAMQKB010000008">
    <property type="protein sequence ID" value="MDC3424864.1"/>
    <property type="molecule type" value="Genomic_DNA"/>
</dbReference>
<dbReference type="InterPro" id="IPR001310">
    <property type="entry name" value="Histidine_triad_HIT"/>
</dbReference>
<gene>
    <name evidence="5" type="ORF">NC797_10115</name>
</gene>
<evidence type="ECO:0000259" key="4">
    <source>
        <dbReference type="PROSITE" id="PS51084"/>
    </source>
</evidence>
<evidence type="ECO:0000256" key="3">
    <source>
        <dbReference type="PROSITE-ProRule" id="PRU00464"/>
    </source>
</evidence>
<feature type="short sequence motif" description="Histidine triad motif" evidence="2 3">
    <location>
        <begin position="92"/>
        <end position="96"/>
    </location>
</feature>
<reference evidence="5" key="1">
    <citation type="submission" date="2022-06" db="EMBL/GenBank/DDBJ databases">
        <title>Aquibacillus sp. a new bacterium isolated from soil saline samples.</title>
        <authorList>
            <person name="Galisteo C."/>
            <person name="De La Haba R."/>
            <person name="Sanchez-Porro C."/>
            <person name="Ventosa A."/>
        </authorList>
    </citation>
    <scope>NUCLEOTIDE SEQUENCE</scope>
    <source>
        <strain evidence="5">3ASR75-11</strain>
    </source>
</reference>
<feature type="active site" description="Tele-AMP-histidine intermediate" evidence="1">
    <location>
        <position position="94"/>
    </location>
</feature>
<dbReference type="InterPro" id="IPR011146">
    <property type="entry name" value="HIT-like"/>
</dbReference>
<dbReference type="PANTHER" id="PTHR42997">
    <property type="entry name" value="HIT FAMILY HYDROLASE"/>
    <property type="match status" value="1"/>
</dbReference>
<evidence type="ECO:0000256" key="1">
    <source>
        <dbReference type="PIRSR" id="PIRSR601310-1"/>
    </source>
</evidence>
<dbReference type="RefSeq" id="WP_272436664.1">
    <property type="nucleotide sequence ID" value="NZ_JAMQKB010000008.1"/>
</dbReference>
<feature type="domain" description="HIT" evidence="4">
    <location>
        <begin position="1"/>
        <end position="107"/>
    </location>
</feature>
<dbReference type="Pfam" id="PF01230">
    <property type="entry name" value="HIT"/>
    <property type="match status" value="1"/>
</dbReference>
<evidence type="ECO:0000313" key="6">
    <source>
        <dbReference type="Proteomes" id="UP001145050"/>
    </source>
</evidence>
<evidence type="ECO:0000313" key="5">
    <source>
        <dbReference type="EMBL" id="MDC3424864.1"/>
    </source>
</evidence>
<protein>
    <submittedName>
        <fullName evidence="5">HIT family protein</fullName>
    </submittedName>
</protein>
<dbReference type="InterPro" id="IPR036265">
    <property type="entry name" value="HIT-like_sf"/>
</dbReference>
<dbReference type="SUPFAM" id="SSF54197">
    <property type="entry name" value="HIT-like"/>
    <property type="match status" value="1"/>
</dbReference>
<dbReference type="AlphaFoldDB" id="A0A9X3WX08"/>
<dbReference type="Gene3D" id="3.30.428.10">
    <property type="entry name" value="HIT-like"/>
    <property type="match status" value="1"/>
</dbReference>
<comment type="caution">
    <text evidence="5">The sequence shown here is derived from an EMBL/GenBank/DDBJ whole genome shotgun (WGS) entry which is preliminary data.</text>
</comment>
<dbReference type="PRINTS" id="PR00332">
    <property type="entry name" value="HISTRIAD"/>
</dbReference>
<accession>A0A9X3WX08</accession>
<dbReference type="InterPro" id="IPR052908">
    <property type="entry name" value="AP-4-A_phosphorylase"/>
</dbReference>
<dbReference type="GO" id="GO:0003824">
    <property type="term" value="F:catalytic activity"/>
    <property type="evidence" value="ECO:0007669"/>
    <property type="project" value="InterPro"/>
</dbReference>
<sequence length="164" mass="18377">MTCPFCNQDELKIELENEAAVAFYDKYPVQQGHLLIIPKAHAETYFDASTIQIMAIHDLIHQGKKLIDDQYAPDGYNIGVNVGEFGGQTVNHLHVHLIPRYEGDMEDPHGGIRNAIPNLVPYPSIVENEENSRVISGYEGIYEVISTGRKISLKNQKALARCND</sequence>
<proteinExistence type="predicted"/>
<dbReference type="InterPro" id="IPR019808">
    <property type="entry name" value="Histidine_triad_CS"/>
</dbReference>
<dbReference type="PROSITE" id="PS51084">
    <property type="entry name" value="HIT_2"/>
    <property type="match status" value="1"/>
</dbReference>
<evidence type="ECO:0000256" key="2">
    <source>
        <dbReference type="PIRSR" id="PIRSR601310-3"/>
    </source>
</evidence>